<keyword evidence="3" id="KW-1185">Reference proteome</keyword>
<accession>A0ABU9HT05</accession>
<keyword evidence="1" id="KW-0732">Signal</keyword>
<organism evidence="2 3">
    <name type="scientific">Flavobacterium arundinis</name>
    <dbReference type="NCBI Taxonomy" id="3139143"/>
    <lineage>
        <taxon>Bacteria</taxon>
        <taxon>Pseudomonadati</taxon>
        <taxon>Bacteroidota</taxon>
        <taxon>Flavobacteriia</taxon>
        <taxon>Flavobacteriales</taxon>
        <taxon>Flavobacteriaceae</taxon>
        <taxon>Flavobacterium</taxon>
    </lineage>
</organism>
<protein>
    <submittedName>
        <fullName evidence="2">Uncharacterized protein</fullName>
    </submittedName>
</protein>
<dbReference type="Proteomes" id="UP001464555">
    <property type="component" value="Unassembled WGS sequence"/>
</dbReference>
<evidence type="ECO:0000256" key="1">
    <source>
        <dbReference type="SAM" id="SignalP"/>
    </source>
</evidence>
<feature type="chain" id="PRO_5046788216" evidence="1">
    <location>
        <begin position="21"/>
        <end position="186"/>
    </location>
</feature>
<dbReference type="EMBL" id="JBBYHR010000002">
    <property type="protein sequence ID" value="MEL1243298.1"/>
    <property type="molecule type" value="Genomic_DNA"/>
</dbReference>
<dbReference type="RefSeq" id="WP_341695622.1">
    <property type="nucleotide sequence ID" value="NZ_JBBYHR010000002.1"/>
</dbReference>
<comment type="caution">
    <text evidence="2">The sequence shown here is derived from an EMBL/GenBank/DDBJ whole genome shotgun (WGS) entry which is preliminary data.</text>
</comment>
<evidence type="ECO:0000313" key="3">
    <source>
        <dbReference type="Proteomes" id="UP001464555"/>
    </source>
</evidence>
<gene>
    <name evidence="2" type="ORF">AAEO56_03395</name>
</gene>
<proteinExistence type="predicted"/>
<feature type="signal peptide" evidence="1">
    <location>
        <begin position="1"/>
        <end position="20"/>
    </location>
</feature>
<evidence type="ECO:0000313" key="2">
    <source>
        <dbReference type="EMBL" id="MEL1243298.1"/>
    </source>
</evidence>
<sequence length="186" mass="20657">MLKIATYCLLLLFAASSAGQSLVKCEDKSSFWVIKSKGKIFTIHLHGDVAPGDVPELVNVEETALHYNLLDKSGYLKKGSGSSDPAVLTRFIKGEEKVLGEKMKPAYKILKLPSGKPYLLWHHDWHGTEEAVEHQVHATIILGETIVWLSAPKFTGQDIAKIEDFLMETIANVKVVKSVKDLCKQK</sequence>
<name>A0ABU9HT05_9FLAO</name>
<reference evidence="2 3" key="1">
    <citation type="submission" date="2024-04" db="EMBL/GenBank/DDBJ databases">
        <title>Flavobacterium sp. DGU11 16S ribosomal RNA gene Genome sequencing and assembly.</title>
        <authorList>
            <person name="Park S."/>
        </authorList>
    </citation>
    <scope>NUCLEOTIDE SEQUENCE [LARGE SCALE GENOMIC DNA]</scope>
    <source>
        <strain evidence="2 3">DGU11</strain>
    </source>
</reference>